<comment type="similarity">
    <text evidence="2">Belongs to the DAMOX/DASOX family.</text>
</comment>
<proteinExistence type="inferred from homology"/>
<accession>A0AAF1BK15</accession>
<keyword evidence="4" id="KW-0274">FAD</keyword>
<dbReference type="InterPro" id="IPR023209">
    <property type="entry name" value="DAO"/>
</dbReference>
<name>A0AAF1BK15_9TREE</name>
<dbReference type="PANTHER" id="PTHR11530:SF30">
    <property type="entry name" value="FAD DEPENDENT OXIDOREDUCTASE DOMAIN-CONTAINING PROTEIN"/>
    <property type="match status" value="1"/>
</dbReference>
<dbReference type="SUPFAM" id="SSF51971">
    <property type="entry name" value="Nucleotide-binding domain"/>
    <property type="match status" value="1"/>
</dbReference>
<keyword evidence="3" id="KW-0285">Flavoprotein</keyword>
<dbReference type="InterPro" id="IPR006076">
    <property type="entry name" value="FAD-dep_OxRdtase"/>
</dbReference>
<dbReference type="PANTHER" id="PTHR11530">
    <property type="entry name" value="D-AMINO ACID OXIDASE"/>
    <property type="match status" value="1"/>
</dbReference>
<evidence type="ECO:0000256" key="1">
    <source>
        <dbReference type="ARBA" id="ARBA00001974"/>
    </source>
</evidence>
<evidence type="ECO:0000313" key="7">
    <source>
        <dbReference type="EMBL" id="WOO83412.1"/>
    </source>
</evidence>
<evidence type="ECO:0000256" key="3">
    <source>
        <dbReference type="ARBA" id="ARBA00022630"/>
    </source>
</evidence>
<dbReference type="AlphaFoldDB" id="A0AAF1BK15"/>
<gene>
    <name evidence="7" type="primary">DAO1_3</name>
    <name evidence="7" type="ORF">LOC62_05G006938</name>
</gene>
<dbReference type="PIRSF" id="PIRSF000189">
    <property type="entry name" value="D-aa_oxidase"/>
    <property type="match status" value="1"/>
</dbReference>
<comment type="cofactor">
    <cofactor evidence="1">
        <name>FAD</name>
        <dbReference type="ChEBI" id="CHEBI:57692"/>
    </cofactor>
</comment>
<sequence>MGFDALVLGAGVYGLSIATELINRGLKVAIVARDLPEDLTSTGFASPWAGCNWQSFEEAGTPEAEWDAITFKKLSVVARDHPDLCKLIPFVVVSDDPNEPLPWFSSLVPNCRKVDATPDAPLPGGFPTSIHFDSYILHAPNYLQHLAKGLRDRGVPIIRRRLASLDEAYDLPETGSVDLIVNALALGNRSLIGVEDDKMYPAGGQTVLVKAPLVNTCVMSVDKVFDPAPGKSGPAPISEMAYIIPRPGPEGTVILGGTYNRDNHSVLPDLGTAERILKDCYALEPLLAGPNGKSWRDIEIVSHNVGLRPARQGGVRLEVEQREVGGPAVGTYSHLSPRSRAPRRRKVAVVHAYGPGGKGYQSSIGLAEKAADLVIGQLARVPQASKL</sequence>
<protein>
    <submittedName>
        <fullName evidence="7">D-amino-acid oxidase</fullName>
    </submittedName>
</protein>
<keyword evidence="5" id="KW-0560">Oxidoreductase</keyword>
<dbReference type="PROSITE" id="PS00677">
    <property type="entry name" value="DAO"/>
    <property type="match status" value="1"/>
</dbReference>
<dbReference type="Proteomes" id="UP000827549">
    <property type="component" value="Chromosome 5"/>
</dbReference>
<dbReference type="GO" id="GO:0005737">
    <property type="term" value="C:cytoplasm"/>
    <property type="evidence" value="ECO:0007669"/>
    <property type="project" value="TreeGrafter"/>
</dbReference>
<dbReference type="GeneID" id="87810113"/>
<organism evidence="7 8">
    <name type="scientific">Vanrija pseudolonga</name>
    <dbReference type="NCBI Taxonomy" id="143232"/>
    <lineage>
        <taxon>Eukaryota</taxon>
        <taxon>Fungi</taxon>
        <taxon>Dikarya</taxon>
        <taxon>Basidiomycota</taxon>
        <taxon>Agaricomycotina</taxon>
        <taxon>Tremellomycetes</taxon>
        <taxon>Trichosporonales</taxon>
        <taxon>Trichosporonaceae</taxon>
        <taxon>Vanrija</taxon>
    </lineage>
</organism>
<evidence type="ECO:0000256" key="4">
    <source>
        <dbReference type="ARBA" id="ARBA00022827"/>
    </source>
</evidence>
<evidence type="ECO:0000256" key="5">
    <source>
        <dbReference type="ARBA" id="ARBA00023002"/>
    </source>
</evidence>
<dbReference type="GO" id="GO:0003884">
    <property type="term" value="F:D-amino-acid oxidase activity"/>
    <property type="evidence" value="ECO:0007669"/>
    <property type="project" value="InterPro"/>
</dbReference>
<dbReference type="Gene3D" id="3.30.9.10">
    <property type="entry name" value="D-Amino Acid Oxidase, subunit A, domain 2"/>
    <property type="match status" value="1"/>
</dbReference>
<dbReference type="Gene3D" id="3.40.50.720">
    <property type="entry name" value="NAD(P)-binding Rossmann-like Domain"/>
    <property type="match status" value="1"/>
</dbReference>
<dbReference type="Pfam" id="PF01266">
    <property type="entry name" value="DAO"/>
    <property type="match status" value="1"/>
</dbReference>
<dbReference type="RefSeq" id="XP_062629438.1">
    <property type="nucleotide sequence ID" value="XM_062773454.1"/>
</dbReference>
<dbReference type="GO" id="GO:0071949">
    <property type="term" value="F:FAD binding"/>
    <property type="evidence" value="ECO:0007669"/>
    <property type="project" value="InterPro"/>
</dbReference>
<evidence type="ECO:0000313" key="8">
    <source>
        <dbReference type="Proteomes" id="UP000827549"/>
    </source>
</evidence>
<evidence type="ECO:0000259" key="6">
    <source>
        <dbReference type="Pfam" id="PF01266"/>
    </source>
</evidence>
<evidence type="ECO:0000256" key="2">
    <source>
        <dbReference type="ARBA" id="ARBA00006730"/>
    </source>
</evidence>
<dbReference type="EMBL" id="CP086718">
    <property type="protein sequence ID" value="WOO83412.1"/>
    <property type="molecule type" value="Genomic_DNA"/>
</dbReference>
<dbReference type="SUPFAM" id="SSF54373">
    <property type="entry name" value="FAD-linked reductases, C-terminal domain"/>
    <property type="match status" value="1"/>
</dbReference>
<keyword evidence="8" id="KW-1185">Reference proteome</keyword>
<dbReference type="GO" id="GO:0019478">
    <property type="term" value="P:D-amino acid catabolic process"/>
    <property type="evidence" value="ECO:0007669"/>
    <property type="project" value="TreeGrafter"/>
</dbReference>
<dbReference type="InterPro" id="IPR006181">
    <property type="entry name" value="D-amino_acid_oxidase_CS"/>
</dbReference>
<reference evidence="7" key="1">
    <citation type="submission" date="2023-10" db="EMBL/GenBank/DDBJ databases">
        <authorList>
            <person name="Noh H."/>
        </authorList>
    </citation>
    <scope>NUCLEOTIDE SEQUENCE</scope>
    <source>
        <strain evidence="7">DUCC4014</strain>
    </source>
</reference>
<feature type="domain" description="FAD dependent oxidoreductase" evidence="6">
    <location>
        <begin position="4"/>
        <end position="373"/>
    </location>
</feature>